<feature type="signal peptide" evidence="2">
    <location>
        <begin position="1"/>
        <end position="25"/>
    </location>
</feature>
<feature type="compositionally biased region" description="Pro residues" evidence="1">
    <location>
        <begin position="312"/>
        <end position="325"/>
    </location>
</feature>
<dbReference type="EMBL" id="CP002581">
    <property type="protein sequence ID" value="AJK48376.1"/>
    <property type="molecule type" value="Genomic_DNA"/>
</dbReference>
<accession>A0A0B6S817</accession>
<dbReference type="KEGG" id="bgp:BGL_2c02800"/>
<evidence type="ECO:0000313" key="4">
    <source>
        <dbReference type="Proteomes" id="UP000031838"/>
    </source>
</evidence>
<feature type="chain" id="PRO_5002122301" evidence="2">
    <location>
        <begin position="26"/>
        <end position="325"/>
    </location>
</feature>
<sequence>MTRSRLSIRALVSRCVASLALLALAAQTQAQTSTRAQTPEGWTLVRATSPVTAIHETVRYLAPAGRRLAVNDIVETAPAGGAQLQDADGNVLALGPDTRVLLARGAQVALLRGWLKLLSACDGAAGCAPPAVETERTRFAPVARGALVIAAAPPGYDADAAFCESGAASVDALGQALGRPAHARLDAPRFAQRASTNQTIAVLPGPDPAFVAAMPTAFRDALRALPVPPAPHDAPPASRPVAYDDVADWLTSTLAVRTAAPTRFAGRFRPRLSDAAFRRDVRQHLGALPDWRALLFPPPRRAPSRASSGAPLAPPAAYPSIPVRP</sequence>
<dbReference type="AlphaFoldDB" id="A0A0B6S817"/>
<evidence type="ECO:0000256" key="2">
    <source>
        <dbReference type="SAM" id="SignalP"/>
    </source>
</evidence>
<protein>
    <submittedName>
        <fullName evidence="3">Putative secreted protein</fullName>
    </submittedName>
</protein>
<dbReference type="HOGENOM" id="CLU_999931_0_0_4"/>
<reference evidence="4" key="1">
    <citation type="submission" date="2011-03" db="EMBL/GenBank/DDBJ databases">
        <authorList>
            <person name="Voget S."/>
            <person name="Streit W.R."/>
            <person name="Jaeger K.E."/>
            <person name="Daniel R."/>
        </authorList>
    </citation>
    <scope>NUCLEOTIDE SEQUENCE [LARGE SCALE GENOMIC DNA]</scope>
    <source>
        <strain evidence="4">PG1</strain>
    </source>
</reference>
<organism evidence="3 4">
    <name type="scientific">Burkholderia plantarii</name>
    <dbReference type="NCBI Taxonomy" id="41899"/>
    <lineage>
        <taxon>Bacteria</taxon>
        <taxon>Pseudomonadati</taxon>
        <taxon>Pseudomonadota</taxon>
        <taxon>Betaproteobacteria</taxon>
        <taxon>Burkholderiales</taxon>
        <taxon>Burkholderiaceae</taxon>
        <taxon>Burkholderia</taxon>
    </lineage>
</organism>
<name>A0A0B6S817_BURPL</name>
<feature type="region of interest" description="Disordered" evidence="1">
    <location>
        <begin position="299"/>
        <end position="325"/>
    </location>
</feature>
<evidence type="ECO:0000313" key="3">
    <source>
        <dbReference type="EMBL" id="AJK48376.1"/>
    </source>
</evidence>
<gene>
    <name evidence="3" type="ORF">BGL_2c02800</name>
</gene>
<keyword evidence="2" id="KW-0732">Signal</keyword>
<dbReference type="Proteomes" id="UP000031838">
    <property type="component" value="Chromosome 2"/>
</dbReference>
<evidence type="ECO:0000256" key="1">
    <source>
        <dbReference type="SAM" id="MobiDB-lite"/>
    </source>
</evidence>
<keyword evidence="4" id="KW-1185">Reference proteome</keyword>
<proteinExistence type="predicted"/>
<dbReference type="RefSeq" id="WP_042627029.1">
    <property type="nucleotide sequence ID" value="NZ_CP002581.1"/>
</dbReference>
<reference evidence="3 4" key="2">
    <citation type="journal article" date="2016" name="Appl. Microbiol. Biotechnol.">
        <title>Mutations improving production and secretion of extracellular lipase by Burkholderia glumae PG1.</title>
        <authorList>
            <person name="Knapp A."/>
            <person name="Voget S."/>
            <person name="Gao R."/>
            <person name="Zaburannyi N."/>
            <person name="Krysciak D."/>
            <person name="Breuer M."/>
            <person name="Hauer B."/>
            <person name="Streit W.R."/>
            <person name="Muller R."/>
            <person name="Daniel R."/>
            <person name="Jaeger K.E."/>
        </authorList>
    </citation>
    <scope>NUCLEOTIDE SEQUENCE [LARGE SCALE GENOMIC DNA]</scope>
    <source>
        <strain evidence="3 4">PG1</strain>
    </source>
</reference>